<feature type="compositionally biased region" description="Polar residues" evidence="1">
    <location>
        <begin position="119"/>
        <end position="130"/>
    </location>
</feature>
<reference evidence="2" key="1">
    <citation type="journal article" date="2022" name="bioRxiv">
        <title>Sequencing and chromosome-scale assembly of the giantPleurodeles waltlgenome.</title>
        <authorList>
            <person name="Brown T."/>
            <person name="Elewa A."/>
            <person name="Iarovenko S."/>
            <person name="Subramanian E."/>
            <person name="Araus A.J."/>
            <person name="Petzold A."/>
            <person name="Susuki M."/>
            <person name="Suzuki K.-i.T."/>
            <person name="Hayashi T."/>
            <person name="Toyoda A."/>
            <person name="Oliveira C."/>
            <person name="Osipova E."/>
            <person name="Leigh N.D."/>
            <person name="Simon A."/>
            <person name="Yun M.H."/>
        </authorList>
    </citation>
    <scope>NUCLEOTIDE SEQUENCE</scope>
    <source>
        <strain evidence="2">20211129_DDA</strain>
        <tissue evidence="2">Liver</tissue>
    </source>
</reference>
<evidence type="ECO:0000313" key="3">
    <source>
        <dbReference type="Proteomes" id="UP001066276"/>
    </source>
</evidence>
<feature type="compositionally biased region" description="Pro residues" evidence="1">
    <location>
        <begin position="74"/>
        <end position="88"/>
    </location>
</feature>
<proteinExistence type="predicted"/>
<keyword evidence="3" id="KW-1185">Reference proteome</keyword>
<dbReference type="AlphaFoldDB" id="A0AAV7SIU6"/>
<gene>
    <name evidence="2" type="ORF">NDU88_004401</name>
</gene>
<dbReference type="EMBL" id="JANPWB010000008">
    <property type="protein sequence ID" value="KAJ1163954.1"/>
    <property type="molecule type" value="Genomic_DNA"/>
</dbReference>
<feature type="region of interest" description="Disordered" evidence="1">
    <location>
        <begin position="57"/>
        <end position="171"/>
    </location>
</feature>
<feature type="region of interest" description="Disordered" evidence="1">
    <location>
        <begin position="1"/>
        <end position="29"/>
    </location>
</feature>
<sequence length="194" mass="20221">MLHTKGAKSLSAGGKRQEGTGKESRPLLLTVRSSSLISLGGGAPNIQAAPTVPATKVGISLRHSSAAHRARSCPPGPASPQPPAPGAPSRPQLRSPVAHRSLERDRTTVGPRGERRPSNTRPGGTRTSSEPPGVRARGKPAQAAGRPGTQRGRGRRHAPIPDPGQGHRRGGPIGYLGYRTYPSCCGEPRLFMAV</sequence>
<name>A0AAV7SIU6_PLEWA</name>
<feature type="compositionally biased region" description="Basic and acidic residues" evidence="1">
    <location>
        <begin position="100"/>
        <end position="117"/>
    </location>
</feature>
<protein>
    <submittedName>
        <fullName evidence="2">Uncharacterized protein</fullName>
    </submittedName>
</protein>
<evidence type="ECO:0000313" key="2">
    <source>
        <dbReference type="EMBL" id="KAJ1163954.1"/>
    </source>
</evidence>
<feature type="compositionally biased region" description="Basic and acidic residues" evidence="1">
    <location>
        <begin position="15"/>
        <end position="25"/>
    </location>
</feature>
<dbReference type="Proteomes" id="UP001066276">
    <property type="component" value="Chromosome 4_2"/>
</dbReference>
<accession>A0AAV7SIU6</accession>
<organism evidence="2 3">
    <name type="scientific">Pleurodeles waltl</name>
    <name type="common">Iberian ribbed newt</name>
    <dbReference type="NCBI Taxonomy" id="8319"/>
    <lineage>
        <taxon>Eukaryota</taxon>
        <taxon>Metazoa</taxon>
        <taxon>Chordata</taxon>
        <taxon>Craniata</taxon>
        <taxon>Vertebrata</taxon>
        <taxon>Euteleostomi</taxon>
        <taxon>Amphibia</taxon>
        <taxon>Batrachia</taxon>
        <taxon>Caudata</taxon>
        <taxon>Salamandroidea</taxon>
        <taxon>Salamandridae</taxon>
        <taxon>Pleurodelinae</taxon>
        <taxon>Pleurodeles</taxon>
    </lineage>
</organism>
<comment type="caution">
    <text evidence="2">The sequence shown here is derived from an EMBL/GenBank/DDBJ whole genome shotgun (WGS) entry which is preliminary data.</text>
</comment>
<evidence type="ECO:0000256" key="1">
    <source>
        <dbReference type="SAM" id="MobiDB-lite"/>
    </source>
</evidence>